<dbReference type="GeneID" id="54575544"/>
<dbReference type="RefSeq" id="XP_033683393.1">
    <property type="nucleotide sequence ID" value="XM_033822214.1"/>
</dbReference>
<keyword evidence="2" id="KW-1185">Reference proteome</keyword>
<dbReference type="AlphaFoldDB" id="A0A6A6IDU8"/>
<dbReference type="EMBL" id="ML987196">
    <property type="protein sequence ID" value="KAF2248389.1"/>
    <property type="molecule type" value="Genomic_DNA"/>
</dbReference>
<accession>A0A6A6IDU8</accession>
<dbReference type="Proteomes" id="UP000800094">
    <property type="component" value="Unassembled WGS sequence"/>
</dbReference>
<reference evidence="1" key="1">
    <citation type="journal article" date="2020" name="Stud. Mycol.">
        <title>101 Dothideomycetes genomes: a test case for predicting lifestyles and emergence of pathogens.</title>
        <authorList>
            <person name="Haridas S."/>
            <person name="Albert R."/>
            <person name="Binder M."/>
            <person name="Bloem J."/>
            <person name="Labutti K."/>
            <person name="Salamov A."/>
            <person name="Andreopoulos B."/>
            <person name="Baker S."/>
            <person name="Barry K."/>
            <person name="Bills G."/>
            <person name="Bluhm B."/>
            <person name="Cannon C."/>
            <person name="Castanera R."/>
            <person name="Culley D."/>
            <person name="Daum C."/>
            <person name="Ezra D."/>
            <person name="Gonzalez J."/>
            <person name="Henrissat B."/>
            <person name="Kuo A."/>
            <person name="Liang C."/>
            <person name="Lipzen A."/>
            <person name="Lutzoni F."/>
            <person name="Magnuson J."/>
            <person name="Mondo S."/>
            <person name="Nolan M."/>
            <person name="Ohm R."/>
            <person name="Pangilinan J."/>
            <person name="Park H.-J."/>
            <person name="Ramirez L."/>
            <person name="Alfaro M."/>
            <person name="Sun H."/>
            <person name="Tritt A."/>
            <person name="Yoshinaga Y."/>
            <person name="Zwiers L.-H."/>
            <person name="Turgeon B."/>
            <person name="Goodwin S."/>
            <person name="Spatafora J."/>
            <person name="Crous P."/>
            <person name="Grigoriev I."/>
        </authorList>
    </citation>
    <scope>NUCLEOTIDE SEQUENCE</scope>
    <source>
        <strain evidence="1">CBS 122368</strain>
    </source>
</reference>
<evidence type="ECO:0000313" key="1">
    <source>
        <dbReference type="EMBL" id="KAF2248389.1"/>
    </source>
</evidence>
<gene>
    <name evidence="1" type="ORF">BU26DRAFT_333271</name>
</gene>
<name>A0A6A6IDU8_9PLEO</name>
<sequence>MIMVFFGIEFLGSFEAVSWACWRFFGRSVASFSLKTLLLCRAFSALDAGVIDIWGRTWKHCATRGMVTVKYRRGNVDAAKMREGWHHG</sequence>
<proteinExistence type="predicted"/>
<evidence type="ECO:0000313" key="2">
    <source>
        <dbReference type="Proteomes" id="UP000800094"/>
    </source>
</evidence>
<organism evidence="1 2">
    <name type="scientific">Trematosphaeria pertusa</name>
    <dbReference type="NCBI Taxonomy" id="390896"/>
    <lineage>
        <taxon>Eukaryota</taxon>
        <taxon>Fungi</taxon>
        <taxon>Dikarya</taxon>
        <taxon>Ascomycota</taxon>
        <taxon>Pezizomycotina</taxon>
        <taxon>Dothideomycetes</taxon>
        <taxon>Pleosporomycetidae</taxon>
        <taxon>Pleosporales</taxon>
        <taxon>Massarineae</taxon>
        <taxon>Trematosphaeriaceae</taxon>
        <taxon>Trematosphaeria</taxon>
    </lineage>
</organism>
<protein>
    <submittedName>
        <fullName evidence="1">Uncharacterized protein</fullName>
    </submittedName>
</protein>